<feature type="transmembrane region" description="Helical" evidence="18">
    <location>
        <begin position="227"/>
        <end position="250"/>
    </location>
</feature>
<dbReference type="InterPro" id="IPR001750">
    <property type="entry name" value="ND/Mrp_TM"/>
</dbReference>
<comment type="catalytic activity">
    <reaction evidence="17 18">
        <text>a ubiquinone + NADH + 5 H(+)(in) = a ubiquinol + NAD(+) + 4 H(+)(out)</text>
        <dbReference type="Rhea" id="RHEA:29091"/>
        <dbReference type="Rhea" id="RHEA-COMP:9565"/>
        <dbReference type="Rhea" id="RHEA-COMP:9566"/>
        <dbReference type="ChEBI" id="CHEBI:15378"/>
        <dbReference type="ChEBI" id="CHEBI:16389"/>
        <dbReference type="ChEBI" id="CHEBI:17976"/>
        <dbReference type="ChEBI" id="CHEBI:57540"/>
        <dbReference type="ChEBI" id="CHEBI:57945"/>
        <dbReference type="EC" id="7.1.1.2"/>
    </reaction>
</comment>
<reference evidence="20" key="1">
    <citation type="journal article" date="2020" name="Mitochondrial DNA Part B Resour">
        <title>The complete mitochondrial genome of Parathailocyba orla (Hemiptera: Cicadellidae: Typhlocybinae).</title>
        <authorList>
            <person name="Jiang J."/>
            <person name="Yuan X."/>
            <person name="Yuan Z."/>
            <person name="Song Y."/>
        </authorList>
    </citation>
    <scope>NUCLEOTIDE SEQUENCE</scope>
</reference>
<evidence type="ECO:0000256" key="9">
    <source>
        <dbReference type="ARBA" id="ARBA00022792"/>
    </source>
</evidence>
<evidence type="ECO:0000256" key="8">
    <source>
        <dbReference type="ARBA" id="ARBA00022692"/>
    </source>
</evidence>
<evidence type="ECO:0000256" key="6">
    <source>
        <dbReference type="ARBA" id="ARBA00022448"/>
    </source>
</evidence>
<feature type="transmembrane region" description="Helical" evidence="18">
    <location>
        <begin position="134"/>
        <end position="154"/>
    </location>
</feature>
<feature type="transmembrane region" description="Helical" evidence="18">
    <location>
        <begin position="256"/>
        <end position="279"/>
    </location>
</feature>
<dbReference type="Pfam" id="PF00361">
    <property type="entry name" value="Proton_antipo_M"/>
    <property type="match status" value="1"/>
</dbReference>
<comment type="function">
    <text evidence="1">Core subunit of the mitochondrial membrane respiratory chain NADH dehydrogenase (Complex I) that is believed to belong to the minimal assembly required for catalysis. Complex I functions in the transfer of electrons from NADH to the respiratory chain. The immediate electron acceptor for the enzyme is believed to be ubiquinone.</text>
</comment>
<evidence type="ECO:0000256" key="3">
    <source>
        <dbReference type="ARBA" id="ARBA00007012"/>
    </source>
</evidence>
<keyword evidence="16 18" id="KW-0472">Membrane</keyword>
<dbReference type="GO" id="GO:0006120">
    <property type="term" value="P:mitochondrial electron transport, NADH to ubiquinone"/>
    <property type="evidence" value="ECO:0007669"/>
    <property type="project" value="InterPro"/>
</dbReference>
<evidence type="ECO:0000256" key="7">
    <source>
        <dbReference type="ARBA" id="ARBA00022660"/>
    </source>
</evidence>
<organism evidence="20">
    <name type="scientific">Parathailocyba orla</name>
    <dbReference type="NCBI Taxonomy" id="2745910"/>
    <lineage>
        <taxon>Eukaryota</taxon>
        <taxon>Metazoa</taxon>
        <taxon>Ecdysozoa</taxon>
        <taxon>Arthropoda</taxon>
        <taxon>Hexapoda</taxon>
        <taxon>Insecta</taxon>
        <taxon>Pterygota</taxon>
        <taxon>Neoptera</taxon>
        <taxon>Paraneoptera</taxon>
        <taxon>Hemiptera</taxon>
        <taxon>Auchenorrhyncha</taxon>
        <taxon>Membracoidea</taxon>
        <taxon>Cicadellidae</taxon>
        <taxon>Typhlocybinae</taxon>
        <taxon>Typhlocybini</taxon>
        <taxon>Parathailocyba</taxon>
    </lineage>
</organism>
<dbReference type="InterPro" id="IPR003917">
    <property type="entry name" value="NADH_UbQ_OxRdtase_chain2"/>
</dbReference>
<keyword evidence="6" id="KW-0813">Transport</keyword>
<comment type="similarity">
    <text evidence="3 18">Belongs to the complex I subunit 2 family.</text>
</comment>
<dbReference type="PANTHER" id="PTHR46552:SF1">
    <property type="entry name" value="NADH-UBIQUINONE OXIDOREDUCTASE CHAIN 2"/>
    <property type="match status" value="1"/>
</dbReference>
<comment type="subcellular location">
    <subcellularLocation>
        <location evidence="2 18">Mitochondrion inner membrane</location>
        <topology evidence="2 18">Multi-pass membrane protein</topology>
    </subcellularLocation>
</comment>
<sequence>MFNNTSKMLFMTSMLMGIIMSISSNNWLVVWCGLEISLISMIPMMSMFSKLMITSESTMKYFIIQTISSSMLMMSMLTMIMKGDYNYSFMLTTSLMMKTGMAPFHNWVLTVIEGLQPTTMFIMLTINKIAPLTLMSYLIENITLAICITLLAGSIMGMNQNSIKKLIGYSSIFNMGLIIIVIKSNLMWMFYLIIYSTILFMLILNIKENKMTFINQSMFMESLTKKMFLWINLLSMGGMPPLMGFSIKYMTLNQLILMKCTLLASILVVSSLLVMFFYLRITFTSIMNNSIMKKTMIKKLNNNNNWISSMNMFTTPMILLTKSFN</sequence>
<dbReference type="InterPro" id="IPR050175">
    <property type="entry name" value="Complex_I_Subunit_2"/>
</dbReference>
<proteinExistence type="inferred from homology"/>
<accession>A0A7D5AUA1</accession>
<dbReference type="PRINTS" id="PR01436">
    <property type="entry name" value="NADHDHGNASE2"/>
</dbReference>
<keyword evidence="13 18" id="KW-0520">NAD</keyword>
<evidence type="ECO:0000256" key="18">
    <source>
        <dbReference type="RuleBase" id="RU003403"/>
    </source>
</evidence>
<dbReference type="GO" id="GO:0005743">
    <property type="term" value="C:mitochondrial inner membrane"/>
    <property type="evidence" value="ECO:0007669"/>
    <property type="project" value="UniProtKB-SubCell"/>
</dbReference>
<name>A0A7D5AUA1_9HEMI</name>
<feature type="transmembrane region" description="Helical" evidence="18">
    <location>
        <begin position="166"/>
        <end position="182"/>
    </location>
</feature>
<keyword evidence="10 18" id="KW-1278">Translocase</keyword>
<comment type="function">
    <text evidence="18">Core subunit of the mitochondrial membrane respiratory chain NADH dehydrogenase (Complex I) which catalyzes electron transfer from NADH through the respiratory chain, using ubiquinone as an electron acceptor. Essential for the catalytic activity and assembly of complex I.</text>
</comment>
<evidence type="ECO:0000256" key="14">
    <source>
        <dbReference type="ARBA" id="ARBA00023075"/>
    </source>
</evidence>
<gene>
    <name evidence="20" type="primary">ND2</name>
</gene>
<dbReference type="PANTHER" id="PTHR46552">
    <property type="entry name" value="NADH-UBIQUINONE OXIDOREDUCTASE CHAIN 2"/>
    <property type="match status" value="1"/>
</dbReference>
<keyword evidence="11 18" id="KW-0249">Electron transport</keyword>
<dbReference type="EMBL" id="MN894531">
    <property type="protein sequence ID" value="QKV48758.1"/>
    <property type="molecule type" value="Genomic_DNA"/>
</dbReference>
<keyword evidence="8 18" id="KW-0812">Transmembrane</keyword>
<evidence type="ECO:0000256" key="5">
    <source>
        <dbReference type="ARBA" id="ARBA00021008"/>
    </source>
</evidence>
<evidence type="ECO:0000256" key="2">
    <source>
        <dbReference type="ARBA" id="ARBA00004448"/>
    </source>
</evidence>
<keyword evidence="14 18" id="KW-0830">Ubiquinone</keyword>
<evidence type="ECO:0000256" key="1">
    <source>
        <dbReference type="ARBA" id="ARBA00003257"/>
    </source>
</evidence>
<dbReference type="GO" id="GO:0008137">
    <property type="term" value="F:NADH dehydrogenase (ubiquinone) activity"/>
    <property type="evidence" value="ECO:0007669"/>
    <property type="project" value="UniProtKB-EC"/>
</dbReference>
<evidence type="ECO:0000256" key="4">
    <source>
        <dbReference type="ARBA" id="ARBA00012944"/>
    </source>
</evidence>
<keyword evidence="7 18" id="KW-0679">Respiratory chain</keyword>
<evidence type="ECO:0000313" key="20">
    <source>
        <dbReference type="EMBL" id="QKV48758.1"/>
    </source>
</evidence>
<dbReference type="AlphaFoldDB" id="A0A7D5AUA1"/>
<keyword evidence="9 18" id="KW-0999">Mitochondrion inner membrane</keyword>
<dbReference type="EC" id="7.1.1.2" evidence="4 18"/>
<protein>
    <recommendedName>
        <fullName evidence="5 18">NADH-ubiquinone oxidoreductase chain 2</fullName>
        <ecNumber evidence="4 18">7.1.1.2</ecNumber>
    </recommendedName>
</protein>
<evidence type="ECO:0000256" key="10">
    <source>
        <dbReference type="ARBA" id="ARBA00022967"/>
    </source>
</evidence>
<feature type="domain" description="NADH:quinone oxidoreductase/Mrp antiporter transmembrane" evidence="19">
    <location>
        <begin position="24"/>
        <end position="273"/>
    </location>
</feature>
<evidence type="ECO:0000256" key="15">
    <source>
        <dbReference type="ARBA" id="ARBA00023128"/>
    </source>
</evidence>
<evidence type="ECO:0000256" key="17">
    <source>
        <dbReference type="ARBA" id="ARBA00049551"/>
    </source>
</evidence>
<geneLocation type="mitochondrion" evidence="20"/>
<feature type="transmembrane region" description="Helical" evidence="18">
    <location>
        <begin position="28"/>
        <end position="49"/>
    </location>
</feature>
<keyword evidence="15 18" id="KW-0496">Mitochondrion</keyword>
<evidence type="ECO:0000256" key="11">
    <source>
        <dbReference type="ARBA" id="ARBA00022982"/>
    </source>
</evidence>
<evidence type="ECO:0000259" key="19">
    <source>
        <dbReference type="Pfam" id="PF00361"/>
    </source>
</evidence>
<keyword evidence="12 18" id="KW-1133">Transmembrane helix</keyword>
<evidence type="ECO:0000256" key="13">
    <source>
        <dbReference type="ARBA" id="ARBA00023027"/>
    </source>
</evidence>
<evidence type="ECO:0000256" key="12">
    <source>
        <dbReference type="ARBA" id="ARBA00022989"/>
    </source>
</evidence>
<feature type="transmembrane region" description="Helical" evidence="18">
    <location>
        <begin position="188"/>
        <end position="206"/>
    </location>
</feature>
<feature type="transmembrane region" description="Helical" evidence="18">
    <location>
        <begin position="61"/>
        <end position="81"/>
    </location>
</feature>
<evidence type="ECO:0000256" key="16">
    <source>
        <dbReference type="ARBA" id="ARBA00023136"/>
    </source>
</evidence>